<dbReference type="InterPro" id="IPR036875">
    <property type="entry name" value="Znf_CCHC_sf"/>
</dbReference>
<organism evidence="1 2">
    <name type="scientific">Cordylochernes scorpioides</name>
    <dbReference type="NCBI Taxonomy" id="51811"/>
    <lineage>
        <taxon>Eukaryota</taxon>
        <taxon>Metazoa</taxon>
        <taxon>Ecdysozoa</taxon>
        <taxon>Arthropoda</taxon>
        <taxon>Chelicerata</taxon>
        <taxon>Arachnida</taxon>
        <taxon>Pseudoscorpiones</taxon>
        <taxon>Cheliferoidea</taxon>
        <taxon>Chernetidae</taxon>
        <taxon>Cordylochernes</taxon>
    </lineage>
</organism>
<keyword evidence="2" id="KW-1185">Reference proteome</keyword>
<protein>
    <submittedName>
        <fullName evidence="1">Uncharacterized protein</fullName>
    </submittedName>
</protein>
<dbReference type="Proteomes" id="UP001235939">
    <property type="component" value="Chromosome 02"/>
</dbReference>
<dbReference type="PANTHER" id="PTHR33198">
    <property type="entry name" value="ANK_REP_REGION DOMAIN-CONTAINING PROTEIN-RELATED"/>
    <property type="match status" value="1"/>
</dbReference>
<gene>
    <name evidence="1" type="ORF">LAZ67_2003384</name>
</gene>
<name>A0ABY6K4I3_9ARAC</name>
<reference evidence="1 2" key="1">
    <citation type="submission" date="2022-01" db="EMBL/GenBank/DDBJ databases">
        <title>A chromosomal length assembly of Cordylochernes scorpioides.</title>
        <authorList>
            <person name="Zeh D."/>
            <person name="Zeh J."/>
        </authorList>
    </citation>
    <scope>NUCLEOTIDE SEQUENCE [LARGE SCALE GENOMIC DNA]</scope>
    <source>
        <strain evidence="1">IN4F17</strain>
        <tissue evidence="1">Whole Body</tissue>
    </source>
</reference>
<dbReference type="PANTHER" id="PTHR33198:SF20">
    <property type="entry name" value="RETROTRANSPOSON GAG DOMAIN-CONTAINING PROTEIN"/>
    <property type="match status" value="1"/>
</dbReference>
<evidence type="ECO:0000313" key="1">
    <source>
        <dbReference type="EMBL" id="UYV63189.1"/>
    </source>
</evidence>
<sequence length="230" mass="26606">MQEEGEPIDEFITSLYSLAESCEYATLHDEMIRNRIVVGVRDKNLSERYQLDESFTLEKAVKTVRQFEAVRKQQDDLKNPYNSKVNQIKTAKKTFQKVRRQNTQTTNGVQIEKCRNCGKIYFLENTCPPLKTTCNKCNALGHWESCCKANLPSTLTQNDGRQKWNKKQTMCAGMFTGKLKYGDVEIEEPIYVTYQMSERLLSGKACIKLKFLMRLNSLKAAEKEKKLMNT</sequence>
<evidence type="ECO:0000313" key="2">
    <source>
        <dbReference type="Proteomes" id="UP001235939"/>
    </source>
</evidence>
<accession>A0ABY6K4I3</accession>
<dbReference type="EMBL" id="CP092864">
    <property type="protein sequence ID" value="UYV63189.1"/>
    <property type="molecule type" value="Genomic_DNA"/>
</dbReference>
<proteinExistence type="predicted"/>
<dbReference type="SUPFAM" id="SSF57756">
    <property type="entry name" value="Retrovirus zinc finger-like domains"/>
    <property type="match status" value="1"/>
</dbReference>